<feature type="transmembrane region" description="Helical" evidence="2">
    <location>
        <begin position="478"/>
        <end position="495"/>
    </location>
</feature>
<evidence type="ECO:0000313" key="6">
    <source>
        <dbReference type="Proteomes" id="UP000256345"/>
    </source>
</evidence>
<dbReference type="EMBL" id="QUMU01000011">
    <property type="protein sequence ID" value="REG26464.1"/>
    <property type="molecule type" value="Genomic_DNA"/>
</dbReference>
<dbReference type="InterPro" id="IPR018106">
    <property type="entry name" value="CAP_CS_N"/>
</dbReference>
<dbReference type="PROSITE" id="PS01088">
    <property type="entry name" value="CAP_1"/>
    <property type="match status" value="1"/>
</dbReference>
<keyword evidence="6" id="KW-1185">Reference proteome</keyword>
<feature type="transmembrane region" description="Helical" evidence="2">
    <location>
        <begin position="454"/>
        <end position="472"/>
    </location>
</feature>
<dbReference type="PANTHER" id="PTHR38434:SF1">
    <property type="entry name" value="BLL2549 PROTEIN"/>
    <property type="match status" value="1"/>
</dbReference>
<dbReference type="Proteomes" id="UP000035579">
    <property type="component" value="Chromosome"/>
</dbReference>
<dbReference type="PANTHER" id="PTHR38434">
    <property type="entry name" value="BLL2549 PROTEIN"/>
    <property type="match status" value="1"/>
</dbReference>
<protein>
    <submittedName>
        <fullName evidence="4">Membrane protein DUF2339</fullName>
    </submittedName>
</protein>
<evidence type="ECO:0000313" key="4">
    <source>
        <dbReference type="EMBL" id="REG26464.1"/>
    </source>
</evidence>
<keyword evidence="2" id="KW-0472">Membrane</keyword>
<keyword evidence="2" id="KW-0812">Transmembrane</keyword>
<reference evidence="4 6" key="2">
    <citation type="submission" date="2018-08" db="EMBL/GenBank/DDBJ databases">
        <title>Genomic Encyclopedia of Archaeal and Bacterial Type Strains, Phase II (KMG-II): from individual species to whole genera.</title>
        <authorList>
            <person name="Goeker M."/>
        </authorList>
    </citation>
    <scope>NUCLEOTIDE SEQUENCE [LARGE SCALE GENOMIC DNA]</scope>
    <source>
        <strain evidence="4 6">DSM 2261</strain>
    </source>
</reference>
<evidence type="ECO:0000256" key="2">
    <source>
        <dbReference type="SAM" id="Phobius"/>
    </source>
</evidence>
<evidence type="ECO:0000313" key="5">
    <source>
        <dbReference type="Proteomes" id="UP000035579"/>
    </source>
</evidence>
<dbReference type="EMBL" id="CP011509">
    <property type="protein sequence ID" value="AKJ07049.1"/>
    <property type="molecule type" value="Genomic_DNA"/>
</dbReference>
<feature type="transmembrane region" description="Helical" evidence="2">
    <location>
        <begin position="342"/>
        <end position="363"/>
    </location>
</feature>
<dbReference type="InterPro" id="IPR019286">
    <property type="entry name" value="DUF2339_TM"/>
</dbReference>
<feature type="transmembrane region" description="Helical" evidence="2">
    <location>
        <begin position="125"/>
        <end position="146"/>
    </location>
</feature>
<dbReference type="Proteomes" id="UP000256345">
    <property type="component" value="Unassembled WGS sequence"/>
</dbReference>
<feature type="transmembrane region" description="Helical" evidence="2">
    <location>
        <begin position="502"/>
        <end position="523"/>
    </location>
</feature>
<name>A0AAC8QGI5_9BACT</name>
<organism evidence="3 5">
    <name type="scientific">Archangium gephyra</name>
    <dbReference type="NCBI Taxonomy" id="48"/>
    <lineage>
        <taxon>Bacteria</taxon>
        <taxon>Pseudomonadati</taxon>
        <taxon>Myxococcota</taxon>
        <taxon>Myxococcia</taxon>
        <taxon>Myxococcales</taxon>
        <taxon>Cystobacterineae</taxon>
        <taxon>Archangiaceae</taxon>
        <taxon>Archangium</taxon>
    </lineage>
</organism>
<feature type="transmembrane region" description="Helical" evidence="2">
    <location>
        <begin position="196"/>
        <end position="218"/>
    </location>
</feature>
<dbReference type="Pfam" id="PF10101">
    <property type="entry name" value="DUF2339"/>
    <property type="match status" value="1"/>
</dbReference>
<reference evidence="3 5" key="1">
    <citation type="submission" date="2015-05" db="EMBL/GenBank/DDBJ databases">
        <title>Genome assembly of Archangium gephyra DSM 2261.</title>
        <authorList>
            <person name="Sharma G."/>
            <person name="Subramanian S."/>
        </authorList>
    </citation>
    <scope>NUCLEOTIDE SEQUENCE [LARGE SCALE GENOMIC DNA]</scope>
    <source>
        <strain evidence="3 5">DSM 2261</strain>
    </source>
</reference>
<feature type="transmembrane region" description="Helical" evidence="2">
    <location>
        <begin position="529"/>
        <end position="547"/>
    </location>
</feature>
<dbReference type="KEGG" id="age:AA314_08675"/>
<gene>
    <name evidence="3" type="ORF">AA314_08675</name>
    <name evidence="4" type="ORF">ATI61_11113</name>
</gene>
<feature type="transmembrane region" description="Helical" evidence="2">
    <location>
        <begin position="316"/>
        <end position="336"/>
    </location>
</feature>
<proteinExistence type="predicted"/>
<feature type="transmembrane region" description="Helical" evidence="2">
    <location>
        <begin position="224"/>
        <end position="242"/>
    </location>
</feature>
<keyword evidence="2" id="KW-1133">Transmembrane helix</keyword>
<evidence type="ECO:0000256" key="1">
    <source>
        <dbReference type="SAM" id="MobiDB-lite"/>
    </source>
</evidence>
<feature type="region of interest" description="Disordered" evidence="1">
    <location>
        <begin position="27"/>
        <end position="55"/>
    </location>
</feature>
<sequence length="554" mass="59812">MAEGDTQDLRDVVRRLEETVARLEARVEQLETEAPARPRPSPAAPLVEPVERVPEPEAEQKRDLEAHLGTYWLSRVGIVALIIGFAFLIIYHFGELGVLARVGAGYLLSAGLAALGLWLSRRHELFGRIVFGGGLALAYFVTYALHFVPAVRVIESEPLALVLLALNVVGIVVIAQRMQSETVAGIALFLGLRTGMLSDITSFTLMSTSMLAGGALFFLVKNRWVFVPLSSLVAVYSTHVVWAMREEALAPGQSDSERLTLSLSFLALYYLIFSVALLVHPRELSRRVALSFALLNWVGMLVLGAVEVGRWGEPHLFTFFVTLALAQGVGAAVAGWRNAHPAVLQAFLATSGLTLALGLPWQYEDTALVRAWTAVGLVAGVAGRVLGAGALQVVGVGILYVALGATWQEPSSTGRALLDAALLVGFALVERAAVARTERLPPPPEGRRRDALQFFCAAGAGLALVWLVGELMPSELTTLGWGVAAFGLFALGFAVRERWYRLVGLAVLAFTLGRLVFVDLSGLPPNQRILTFILLGLMLLAVSYVYTRLRGNRS</sequence>
<feature type="transmembrane region" description="Helical" evidence="2">
    <location>
        <begin position="263"/>
        <end position="282"/>
    </location>
</feature>
<evidence type="ECO:0000313" key="3">
    <source>
        <dbReference type="EMBL" id="AKJ07049.1"/>
    </source>
</evidence>
<feature type="transmembrane region" description="Helical" evidence="2">
    <location>
        <begin position="375"/>
        <end position="403"/>
    </location>
</feature>
<feature type="transmembrane region" description="Helical" evidence="2">
    <location>
        <begin position="72"/>
        <end position="93"/>
    </location>
</feature>
<accession>A0AAC8QGI5</accession>
<feature type="transmembrane region" description="Helical" evidence="2">
    <location>
        <begin position="288"/>
        <end position="309"/>
    </location>
</feature>
<feature type="transmembrane region" description="Helical" evidence="2">
    <location>
        <begin position="99"/>
        <end position="118"/>
    </location>
</feature>
<dbReference type="AlphaFoldDB" id="A0AAC8QGI5"/>
<dbReference type="RefSeq" id="WP_047860176.1">
    <property type="nucleotide sequence ID" value="NZ_CP011509.1"/>
</dbReference>
<feature type="transmembrane region" description="Helical" evidence="2">
    <location>
        <begin position="158"/>
        <end position="175"/>
    </location>
</feature>